<name>A0A5P8VZ44_9NOSO</name>
<dbReference type="EMBL" id="CP045226">
    <property type="protein sequence ID" value="QFS45702.1"/>
    <property type="molecule type" value="Genomic_DNA"/>
</dbReference>
<sequence>MEPNIATRVCGQENPQANLLKFLQNAQFALKHLWTAFI</sequence>
<keyword evidence="2" id="KW-1185">Reference proteome</keyword>
<protein>
    <submittedName>
        <fullName evidence="1">Uncharacterized protein</fullName>
    </submittedName>
</protein>
<dbReference type="Proteomes" id="UP000326678">
    <property type="component" value="Chromosome Gxm1"/>
</dbReference>
<organism evidence="1 2">
    <name type="scientific">Nostoc sphaeroides CCNUC1</name>
    <dbReference type="NCBI Taxonomy" id="2653204"/>
    <lineage>
        <taxon>Bacteria</taxon>
        <taxon>Bacillati</taxon>
        <taxon>Cyanobacteriota</taxon>
        <taxon>Cyanophyceae</taxon>
        <taxon>Nostocales</taxon>
        <taxon>Nostocaceae</taxon>
        <taxon>Nostoc</taxon>
    </lineage>
</organism>
<reference evidence="1 2" key="1">
    <citation type="submission" date="2019-10" db="EMBL/GenBank/DDBJ databases">
        <title>Genomic and transcriptomic insights into the perfect genentic adaptation of a filamentous nitrogen-fixing cyanobacterium to rice fields.</title>
        <authorList>
            <person name="Chen Z."/>
        </authorList>
    </citation>
    <scope>NUCLEOTIDE SEQUENCE [LARGE SCALE GENOMIC DNA]</scope>
    <source>
        <strain evidence="1">CCNUC1</strain>
    </source>
</reference>
<accession>A0A5P8VZ44</accession>
<dbReference type="AlphaFoldDB" id="A0A5P8VZ44"/>
<evidence type="ECO:0000313" key="2">
    <source>
        <dbReference type="Proteomes" id="UP000326678"/>
    </source>
</evidence>
<dbReference type="KEGG" id="nsh:GXM_03179"/>
<proteinExistence type="predicted"/>
<gene>
    <name evidence="1" type="ORF">GXM_03179</name>
</gene>
<evidence type="ECO:0000313" key="1">
    <source>
        <dbReference type="EMBL" id="QFS45702.1"/>
    </source>
</evidence>